<feature type="signal peptide" evidence="1">
    <location>
        <begin position="1"/>
        <end position="21"/>
    </location>
</feature>
<dbReference type="Proteomes" id="UP000095287">
    <property type="component" value="Unplaced"/>
</dbReference>
<dbReference type="WBParaSite" id="L893_g32683.t1">
    <property type="protein sequence ID" value="L893_g32683.t1"/>
    <property type="gene ID" value="L893_g32683"/>
</dbReference>
<reference evidence="3" key="1">
    <citation type="submission" date="2016-11" db="UniProtKB">
        <authorList>
            <consortium name="WormBaseParasite"/>
        </authorList>
    </citation>
    <scope>IDENTIFICATION</scope>
</reference>
<keyword evidence="2" id="KW-1185">Reference proteome</keyword>
<evidence type="ECO:0000256" key="1">
    <source>
        <dbReference type="SAM" id="SignalP"/>
    </source>
</evidence>
<evidence type="ECO:0000313" key="2">
    <source>
        <dbReference type="Proteomes" id="UP000095287"/>
    </source>
</evidence>
<keyword evidence="1" id="KW-0732">Signal</keyword>
<protein>
    <submittedName>
        <fullName evidence="3">Secreted peptide</fullName>
    </submittedName>
</protein>
<accession>A0A1I8A560</accession>
<proteinExistence type="predicted"/>
<feature type="chain" id="PRO_5009314301" evidence="1">
    <location>
        <begin position="22"/>
        <end position="71"/>
    </location>
</feature>
<evidence type="ECO:0000313" key="3">
    <source>
        <dbReference type="WBParaSite" id="L893_g32683.t1"/>
    </source>
</evidence>
<organism evidence="2 3">
    <name type="scientific">Steinernema glaseri</name>
    <dbReference type="NCBI Taxonomy" id="37863"/>
    <lineage>
        <taxon>Eukaryota</taxon>
        <taxon>Metazoa</taxon>
        <taxon>Ecdysozoa</taxon>
        <taxon>Nematoda</taxon>
        <taxon>Chromadorea</taxon>
        <taxon>Rhabditida</taxon>
        <taxon>Tylenchina</taxon>
        <taxon>Panagrolaimomorpha</taxon>
        <taxon>Strongyloidoidea</taxon>
        <taxon>Steinernematidae</taxon>
        <taxon>Steinernema</taxon>
    </lineage>
</organism>
<name>A0A1I8A560_9BILA</name>
<sequence length="71" mass="7448">MRASVVVVVLLIMALAMVADSMMCPRCFCTCPIGRRKRAIAPPGCPPCKCPTCGPPIVIEPPPTTPPPCKG</sequence>
<dbReference type="AlphaFoldDB" id="A0A1I8A560"/>